<sequence>MNAQPPHSLFRAEVVDARQARIAGEIVLSQPVRTHALVLLIFGLIVAVSLWLAFGSYARTETARGILVTDRPSAKIFAIRPGQVTALAVREGDYVRQGQRIATIRTEQEDEAGDSAIAVSIAAIEGQRALATEQELSARHRADSERARLAATVAGLRRQRADLTAQIALQEQTAASAGELFERVQSLRESGFISRIEIEQRRQAFLSARQGLAQLHQQLNSLISEEAQATAQIARAAADAESEVATARSSGESLVQQRAQLSGERAYAVIAPISGRVAAVQTALGRTAETSVPLMEIVPDGSTLHADIYAPTRAIGFVRPGQEVRLLYDAFPYQRFGSFGGRIARVSRTVIDPRQLAAPLDIQEAVYRIEVTPETQGIDAFGRREPLQPGMTLTANIILDRRSFLDWLLEPLNAVMRRSR</sequence>
<dbReference type="Proteomes" id="UP000321249">
    <property type="component" value="Unassembled WGS sequence"/>
</dbReference>
<organism evidence="5 6">
    <name type="scientific">Allosphingosinicella ginsenosidimutans</name>
    <dbReference type="NCBI Taxonomy" id="1176539"/>
    <lineage>
        <taxon>Bacteria</taxon>
        <taxon>Pseudomonadati</taxon>
        <taxon>Pseudomonadota</taxon>
        <taxon>Alphaproteobacteria</taxon>
        <taxon>Sphingomonadales</taxon>
        <taxon>Sphingomonadaceae</taxon>
        <taxon>Allosphingosinicella</taxon>
    </lineage>
</organism>
<dbReference type="AlphaFoldDB" id="A0A5C6TWC7"/>
<keyword evidence="2" id="KW-0472">Membrane</keyword>
<evidence type="ECO:0000259" key="3">
    <source>
        <dbReference type="Pfam" id="PF25917"/>
    </source>
</evidence>
<name>A0A5C6TWC7_9SPHN</name>
<feature type="transmembrane region" description="Helical" evidence="2">
    <location>
        <begin position="36"/>
        <end position="54"/>
    </location>
</feature>
<proteinExistence type="predicted"/>
<evidence type="ECO:0000259" key="4">
    <source>
        <dbReference type="Pfam" id="PF26002"/>
    </source>
</evidence>
<dbReference type="PANTHER" id="PTHR30386:SF28">
    <property type="entry name" value="EXPORTED PROTEIN"/>
    <property type="match status" value="1"/>
</dbReference>
<keyword evidence="1" id="KW-0175">Coiled coil</keyword>
<evidence type="ECO:0000256" key="2">
    <source>
        <dbReference type="SAM" id="Phobius"/>
    </source>
</evidence>
<dbReference type="Gene3D" id="2.40.50.100">
    <property type="match status" value="1"/>
</dbReference>
<comment type="caution">
    <text evidence="5">The sequence shown here is derived from an EMBL/GenBank/DDBJ whole genome shotgun (WGS) entry which is preliminary data.</text>
</comment>
<dbReference type="InterPro" id="IPR011053">
    <property type="entry name" value="Single_hybrid_motif"/>
</dbReference>
<keyword evidence="2" id="KW-0812">Transmembrane</keyword>
<protein>
    <submittedName>
        <fullName evidence="5">HlyD family efflux transporter periplasmic adaptor subunit</fullName>
    </submittedName>
</protein>
<accession>A0A5C6TWC7</accession>
<dbReference type="InterPro" id="IPR058625">
    <property type="entry name" value="MdtA-like_BSH"/>
</dbReference>
<reference evidence="5 6" key="1">
    <citation type="journal article" date="2015" name="J. Microbiol.">
        <title>Sphingosinicella ginsenosidimutans sp. nov., with ginsenoside converting activity.</title>
        <authorList>
            <person name="Kim J.K."/>
            <person name="Kang M.S."/>
            <person name="Park S.C."/>
            <person name="Kim K.M."/>
            <person name="Choi K."/>
            <person name="Yoon M.H."/>
            <person name="Im W.T."/>
        </authorList>
    </citation>
    <scope>NUCLEOTIDE SEQUENCE [LARGE SCALE GENOMIC DNA]</scope>
    <source>
        <strain evidence="5 6">BS-11</strain>
    </source>
</reference>
<dbReference type="Pfam" id="PF26002">
    <property type="entry name" value="Beta-barrel_AprE"/>
    <property type="match status" value="1"/>
</dbReference>
<dbReference type="PRINTS" id="PR01490">
    <property type="entry name" value="RTXTOXIND"/>
</dbReference>
<feature type="domain" description="Multidrug resistance protein MdtA-like barrel-sandwich hybrid" evidence="3">
    <location>
        <begin position="82"/>
        <end position="292"/>
    </location>
</feature>
<dbReference type="PANTHER" id="PTHR30386">
    <property type="entry name" value="MEMBRANE FUSION SUBUNIT OF EMRAB-TOLC MULTIDRUG EFFLUX PUMP"/>
    <property type="match status" value="1"/>
</dbReference>
<evidence type="ECO:0000256" key="1">
    <source>
        <dbReference type="SAM" id="Coils"/>
    </source>
</evidence>
<dbReference type="Gene3D" id="2.40.30.170">
    <property type="match status" value="1"/>
</dbReference>
<gene>
    <name evidence="5" type="ORF">FRZ32_14165</name>
</gene>
<dbReference type="SUPFAM" id="SSF51230">
    <property type="entry name" value="Single hybrid motif"/>
    <property type="match status" value="1"/>
</dbReference>
<dbReference type="InterPro" id="IPR058982">
    <property type="entry name" value="Beta-barrel_AprE"/>
</dbReference>
<evidence type="ECO:0000313" key="6">
    <source>
        <dbReference type="Proteomes" id="UP000321249"/>
    </source>
</evidence>
<dbReference type="InterPro" id="IPR050739">
    <property type="entry name" value="MFP"/>
</dbReference>
<feature type="coiled-coil region" evidence="1">
    <location>
        <begin position="146"/>
        <end position="173"/>
    </location>
</feature>
<feature type="domain" description="AprE-like beta-barrel" evidence="4">
    <location>
        <begin position="306"/>
        <end position="398"/>
    </location>
</feature>
<dbReference type="Pfam" id="PF25917">
    <property type="entry name" value="BSH_RND"/>
    <property type="match status" value="1"/>
</dbReference>
<evidence type="ECO:0000313" key="5">
    <source>
        <dbReference type="EMBL" id="TXC64692.1"/>
    </source>
</evidence>
<keyword evidence="2" id="KW-1133">Transmembrane helix</keyword>
<dbReference type="EMBL" id="VOQQ01000001">
    <property type="protein sequence ID" value="TXC64692.1"/>
    <property type="molecule type" value="Genomic_DNA"/>
</dbReference>
<keyword evidence="6" id="KW-1185">Reference proteome</keyword>